<protein>
    <recommendedName>
        <fullName evidence="1">O-methyltransferase dimerisation domain-containing protein</fullName>
    </recommendedName>
</protein>
<evidence type="ECO:0000313" key="3">
    <source>
        <dbReference type="Proteomes" id="UP001500280"/>
    </source>
</evidence>
<name>A0ABN2GZD0_9ACTN</name>
<gene>
    <name evidence="2" type="ORF">GCM10009745_24000</name>
</gene>
<keyword evidence="3" id="KW-1185">Reference proteome</keyword>
<evidence type="ECO:0000259" key="1">
    <source>
        <dbReference type="Pfam" id="PF08100"/>
    </source>
</evidence>
<dbReference type="InterPro" id="IPR036390">
    <property type="entry name" value="WH_DNA-bd_sf"/>
</dbReference>
<dbReference type="Pfam" id="PF08100">
    <property type="entry name" value="Dimerisation"/>
    <property type="match status" value="1"/>
</dbReference>
<dbReference type="RefSeq" id="WP_344149527.1">
    <property type="nucleotide sequence ID" value="NZ_BAAANF010000008.1"/>
</dbReference>
<dbReference type="EMBL" id="BAAANF010000008">
    <property type="protein sequence ID" value="GAA1679370.1"/>
    <property type="molecule type" value="Genomic_DNA"/>
</dbReference>
<dbReference type="Proteomes" id="UP001500280">
    <property type="component" value="Unassembled WGS sequence"/>
</dbReference>
<accession>A0ABN2GZD0</accession>
<evidence type="ECO:0000313" key="2">
    <source>
        <dbReference type="EMBL" id="GAA1679370.1"/>
    </source>
</evidence>
<dbReference type="Gene3D" id="1.10.10.10">
    <property type="entry name" value="Winged helix-like DNA-binding domain superfamily/Winged helix DNA-binding domain"/>
    <property type="match status" value="2"/>
</dbReference>
<sequence>MGTTALELAVLAHLEHADLICAQLARRTGSSERAVQRLLDHLVSGELVDAKPDEQEPTSYHLTHRGAARLMRLRGFSEEQAAADWKHAAARRGEVLTRADEQPTSSANRAAVEHAVMRHLEHSSLTRDELAQRTETSIGVLRPALDALVAWECVAVRLNDGRPDAYVLTPAGRSRLMFIRSILATPDGAAGKFVFVALQQQRRPTQEPPSVSPPRPVDQVPRVPAWRRIRSWARRRTN</sequence>
<dbReference type="SUPFAM" id="SSF46785">
    <property type="entry name" value="Winged helix' DNA-binding domain"/>
    <property type="match status" value="2"/>
</dbReference>
<proteinExistence type="predicted"/>
<dbReference type="InterPro" id="IPR036388">
    <property type="entry name" value="WH-like_DNA-bd_sf"/>
</dbReference>
<organism evidence="2 3">
    <name type="scientific">Kribbella yunnanensis</name>
    <dbReference type="NCBI Taxonomy" id="190194"/>
    <lineage>
        <taxon>Bacteria</taxon>
        <taxon>Bacillati</taxon>
        <taxon>Actinomycetota</taxon>
        <taxon>Actinomycetes</taxon>
        <taxon>Propionibacteriales</taxon>
        <taxon>Kribbellaceae</taxon>
        <taxon>Kribbella</taxon>
    </lineage>
</organism>
<feature type="domain" description="O-methyltransferase dimerisation" evidence="1">
    <location>
        <begin position="4"/>
        <end position="66"/>
    </location>
</feature>
<comment type="caution">
    <text evidence="2">The sequence shown here is derived from an EMBL/GenBank/DDBJ whole genome shotgun (WGS) entry which is preliminary data.</text>
</comment>
<dbReference type="InterPro" id="IPR012967">
    <property type="entry name" value="COMT_dimerisation"/>
</dbReference>
<reference evidence="2 3" key="1">
    <citation type="journal article" date="2019" name="Int. J. Syst. Evol. Microbiol.">
        <title>The Global Catalogue of Microorganisms (GCM) 10K type strain sequencing project: providing services to taxonomists for standard genome sequencing and annotation.</title>
        <authorList>
            <consortium name="The Broad Institute Genomics Platform"/>
            <consortium name="The Broad Institute Genome Sequencing Center for Infectious Disease"/>
            <person name="Wu L."/>
            <person name="Ma J."/>
        </authorList>
    </citation>
    <scope>NUCLEOTIDE SEQUENCE [LARGE SCALE GENOMIC DNA]</scope>
    <source>
        <strain evidence="2 3">JCM 14307</strain>
    </source>
</reference>